<reference evidence="1" key="1">
    <citation type="submission" date="2021-05" db="EMBL/GenBank/DDBJ databases">
        <authorList>
            <person name="Alioto T."/>
            <person name="Alioto T."/>
            <person name="Gomez Garrido J."/>
        </authorList>
    </citation>
    <scope>NUCLEOTIDE SEQUENCE</scope>
</reference>
<sequence length="111" mass="12356">MLSSIISLSERIASLVPFPCLNPNWSSSNSASIFFSILRFMILVRIFEVCDSMLSVRKSSHFLDFDFLGMMTISLSWKSFGTIPVSYISCNIENIKSFISLSNALINSAGI</sequence>
<evidence type="ECO:0000313" key="1">
    <source>
        <dbReference type="EMBL" id="CAG6775748.1"/>
    </source>
</evidence>
<protein>
    <submittedName>
        <fullName evidence="1">Uncharacterized protein</fullName>
    </submittedName>
</protein>
<proteinExistence type="predicted"/>
<dbReference type="EMBL" id="HBUF01599701">
    <property type="protein sequence ID" value="CAG6775748.1"/>
    <property type="molecule type" value="Transcribed_RNA"/>
</dbReference>
<dbReference type="AlphaFoldDB" id="A0A8D9AZK4"/>
<organism evidence="1">
    <name type="scientific">Cacopsylla melanoneura</name>
    <dbReference type="NCBI Taxonomy" id="428564"/>
    <lineage>
        <taxon>Eukaryota</taxon>
        <taxon>Metazoa</taxon>
        <taxon>Ecdysozoa</taxon>
        <taxon>Arthropoda</taxon>
        <taxon>Hexapoda</taxon>
        <taxon>Insecta</taxon>
        <taxon>Pterygota</taxon>
        <taxon>Neoptera</taxon>
        <taxon>Paraneoptera</taxon>
        <taxon>Hemiptera</taxon>
        <taxon>Sternorrhyncha</taxon>
        <taxon>Psylloidea</taxon>
        <taxon>Psyllidae</taxon>
        <taxon>Psyllinae</taxon>
        <taxon>Cacopsylla</taxon>
    </lineage>
</organism>
<accession>A0A8D9AZK4</accession>
<name>A0A8D9AZK4_9HEMI</name>